<evidence type="ECO:0000313" key="11">
    <source>
        <dbReference type="Proteomes" id="UP001608902"/>
    </source>
</evidence>
<sequence>MSAITIVVMRSLAFGILLYFGTFRIDGHAITTEETHEDQETLGHELKKFYGQLNTEEKAALTEVAKKLNSGQTQFSLQENSGFFDDVKQQSTGLFDKLINLKNFVNSKLEHLQPGSRAFIEQVLYKFVSLFGEDSFYGVLMRLKGFGKEIVYMYDGLSRDVREDVAKEFPTITSIATSDIVRVLFNYLSNFNLGEDTSTPRTPSRPEPSHPIPAQDNIDHRKGGGPRTTPAGSAHIYPTLPARPTTESPTDDIGEAVAVKQVTLEE</sequence>
<comment type="caution">
    <text evidence="10">The sequence shown here is derived from an EMBL/GenBank/DDBJ whole genome shotgun (WGS) entry which is preliminary data.</text>
</comment>
<evidence type="ECO:0000256" key="7">
    <source>
        <dbReference type="ARBA" id="ARBA00023072"/>
    </source>
</evidence>
<evidence type="ECO:0000256" key="1">
    <source>
        <dbReference type="ARBA" id="ARBA00004613"/>
    </source>
</evidence>
<keyword evidence="4" id="KW-0732">Signal</keyword>
<accession>A0ABD6ERX0</accession>
<evidence type="ECO:0000256" key="3">
    <source>
        <dbReference type="ARBA" id="ARBA00022525"/>
    </source>
</evidence>
<protein>
    <submittedName>
        <fullName evidence="10">Uncharacterized protein</fullName>
    </submittedName>
</protein>
<evidence type="ECO:0000256" key="4">
    <source>
        <dbReference type="ARBA" id="ARBA00022729"/>
    </source>
</evidence>
<evidence type="ECO:0000256" key="5">
    <source>
        <dbReference type="ARBA" id="ARBA00022893"/>
    </source>
</evidence>
<comment type="subcellular location">
    <subcellularLocation>
        <location evidence="1">Secreted</location>
    </subcellularLocation>
</comment>
<evidence type="ECO:0000256" key="2">
    <source>
        <dbReference type="ARBA" id="ARBA00006648"/>
    </source>
</evidence>
<proteinExistence type="inferred from homology"/>
<dbReference type="Pfam" id="PF05823">
    <property type="entry name" value="Gp-FAR-1"/>
    <property type="match status" value="1"/>
</dbReference>
<dbReference type="AlphaFoldDB" id="A0ABD6ERX0"/>
<keyword evidence="11" id="KW-1185">Reference proteome</keyword>
<comment type="similarity">
    <text evidence="2">Belongs to the fatty-acid and retinol-binding protein (FARBP) family.</text>
</comment>
<dbReference type="GO" id="GO:0019841">
    <property type="term" value="F:retinol binding"/>
    <property type="evidence" value="ECO:0007669"/>
    <property type="project" value="UniProtKB-KW"/>
</dbReference>
<keyword evidence="8" id="KW-0446">Lipid-binding</keyword>
<reference evidence="10 11" key="1">
    <citation type="submission" date="2024-08" db="EMBL/GenBank/DDBJ databases">
        <title>Gnathostoma spinigerum genome.</title>
        <authorList>
            <person name="Gonzalez-Bertolin B."/>
            <person name="Monzon S."/>
            <person name="Zaballos A."/>
            <person name="Jimenez P."/>
            <person name="Dekumyoy P."/>
            <person name="Varona S."/>
            <person name="Cuesta I."/>
            <person name="Sumanam S."/>
            <person name="Adisakwattana P."/>
            <person name="Gasser R.B."/>
            <person name="Hernandez-Gonzalez A."/>
            <person name="Young N.D."/>
            <person name="Perteguer M.J."/>
        </authorList>
    </citation>
    <scope>NUCLEOTIDE SEQUENCE [LARGE SCALE GENOMIC DNA]</scope>
    <source>
        <strain evidence="10">AL3</strain>
        <tissue evidence="10">Liver</tissue>
    </source>
</reference>
<dbReference type="Gene3D" id="1.20.120.1100">
    <property type="match status" value="1"/>
</dbReference>
<dbReference type="EMBL" id="JBGFUD010005213">
    <property type="protein sequence ID" value="MFH4980201.1"/>
    <property type="molecule type" value="Genomic_DNA"/>
</dbReference>
<dbReference type="GO" id="GO:0005576">
    <property type="term" value="C:extracellular region"/>
    <property type="evidence" value="ECO:0007669"/>
    <property type="project" value="UniProtKB-SubCell"/>
</dbReference>
<evidence type="ECO:0000256" key="8">
    <source>
        <dbReference type="ARBA" id="ARBA00023121"/>
    </source>
</evidence>
<evidence type="ECO:0000313" key="10">
    <source>
        <dbReference type="EMBL" id="MFH4980201.1"/>
    </source>
</evidence>
<evidence type="ECO:0000256" key="6">
    <source>
        <dbReference type="ARBA" id="ARBA00023054"/>
    </source>
</evidence>
<dbReference type="InterPro" id="IPR008632">
    <property type="entry name" value="Gp-FAR-1"/>
</dbReference>
<dbReference type="Proteomes" id="UP001608902">
    <property type="component" value="Unassembled WGS sequence"/>
</dbReference>
<dbReference type="GO" id="GO:0016918">
    <property type="term" value="F:retinal binding"/>
    <property type="evidence" value="ECO:0007669"/>
    <property type="project" value="UniProtKB-KW"/>
</dbReference>
<organism evidence="10 11">
    <name type="scientific">Gnathostoma spinigerum</name>
    <dbReference type="NCBI Taxonomy" id="75299"/>
    <lineage>
        <taxon>Eukaryota</taxon>
        <taxon>Metazoa</taxon>
        <taxon>Ecdysozoa</taxon>
        <taxon>Nematoda</taxon>
        <taxon>Chromadorea</taxon>
        <taxon>Rhabditida</taxon>
        <taxon>Spirurina</taxon>
        <taxon>Gnathostomatomorpha</taxon>
        <taxon>Gnathostomatoidea</taxon>
        <taxon>Gnathostomatidae</taxon>
        <taxon>Gnathostoma</taxon>
    </lineage>
</organism>
<evidence type="ECO:0000256" key="9">
    <source>
        <dbReference type="SAM" id="MobiDB-lite"/>
    </source>
</evidence>
<keyword evidence="3" id="KW-0964">Secreted</keyword>
<name>A0ABD6ERX0_9BILA</name>
<keyword evidence="7" id="KW-0683">Retinol-binding</keyword>
<feature type="region of interest" description="Disordered" evidence="9">
    <location>
        <begin position="195"/>
        <end position="253"/>
    </location>
</feature>
<keyword evidence="5" id="KW-0845">Vitamin A</keyword>
<keyword evidence="6" id="KW-0175">Coiled coil</keyword>
<gene>
    <name evidence="10" type="ORF">AB6A40_006910</name>
</gene>